<evidence type="ECO:0000256" key="1">
    <source>
        <dbReference type="SAM" id="MobiDB-lite"/>
    </source>
</evidence>
<name>A0A1D9G3E2_MOOP1</name>
<dbReference type="EMBL" id="CP017708">
    <property type="protein sequence ID" value="AOY82071.1"/>
    <property type="molecule type" value="Genomic_DNA"/>
</dbReference>
<accession>A0A1D9G3E2</accession>
<sequence>MIPLLATGYLITIYVLLTLAQRVQRSPRYFANPIKNALATRVPTESASQVNQVKGWSQRSQSESPPA</sequence>
<evidence type="ECO:0000313" key="3">
    <source>
        <dbReference type="Proteomes" id="UP000176944"/>
    </source>
</evidence>
<proteinExistence type="predicted"/>
<protein>
    <submittedName>
        <fullName evidence="2">Uncharacterized protein</fullName>
    </submittedName>
</protein>
<dbReference type="Proteomes" id="UP000176944">
    <property type="component" value="Chromosome"/>
</dbReference>
<evidence type="ECO:0000313" key="2">
    <source>
        <dbReference type="EMBL" id="AOY82071.1"/>
    </source>
</evidence>
<dbReference type="AlphaFoldDB" id="A0A1D9G3E2"/>
<reference evidence="3" key="1">
    <citation type="submission" date="2016-10" db="EMBL/GenBank/DDBJ databases">
        <title>Comparative genomics uncovers the prolific and rare metabolic potential of the cyanobacterial genus Moorea.</title>
        <authorList>
            <person name="Leao T."/>
            <person name="Castelao G."/>
            <person name="Korobeynikov A."/>
            <person name="Monroe E.A."/>
            <person name="Podell S."/>
            <person name="Glukhov E."/>
            <person name="Allen E."/>
            <person name="Gerwick W.H."/>
            <person name="Gerwick L."/>
        </authorList>
    </citation>
    <scope>NUCLEOTIDE SEQUENCE [LARGE SCALE GENOMIC DNA]</scope>
    <source>
        <strain evidence="3">JHB</strain>
    </source>
</reference>
<feature type="region of interest" description="Disordered" evidence="1">
    <location>
        <begin position="44"/>
        <end position="67"/>
    </location>
</feature>
<organism evidence="2 3">
    <name type="scientific">Moorena producens (strain JHB)</name>
    <dbReference type="NCBI Taxonomy" id="1454205"/>
    <lineage>
        <taxon>Bacteria</taxon>
        <taxon>Bacillati</taxon>
        <taxon>Cyanobacteriota</taxon>
        <taxon>Cyanophyceae</taxon>
        <taxon>Coleofasciculales</taxon>
        <taxon>Coleofasciculaceae</taxon>
        <taxon>Moorena</taxon>
    </lineage>
</organism>
<gene>
    <name evidence="2" type="ORF">BJP36_21365</name>
</gene>